<dbReference type="GO" id="GO:0006351">
    <property type="term" value="P:DNA-templated transcription"/>
    <property type="evidence" value="ECO:0007669"/>
    <property type="project" value="InterPro"/>
</dbReference>
<reference evidence="2 3" key="1">
    <citation type="submission" date="2024-03" db="EMBL/GenBank/DDBJ databases">
        <title>The Acrasis kona genome and developmental transcriptomes reveal deep origins of eukaryotic multicellular pathways.</title>
        <authorList>
            <person name="Sheikh S."/>
            <person name="Fu C.-J."/>
            <person name="Brown M.W."/>
            <person name="Baldauf S.L."/>
        </authorList>
    </citation>
    <scope>NUCLEOTIDE SEQUENCE [LARGE SCALE GENOMIC DNA]</scope>
    <source>
        <strain evidence="2 3">ATCC MYA-3509</strain>
    </source>
</reference>
<dbReference type="GO" id="GO:0003677">
    <property type="term" value="F:DNA binding"/>
    <property type="evidence" value="ECO:0007669"/>
    <property type="project" value="InterPro"/>
</dbReference>
<accession>A0AAW2Z8Q8</accession>
<dbReference type="EMBL" id="JAOPGA020001155">
    <property type="protein sequence ID" value="KAL0485623.1"/>
    <property type="molecule type" value="Genomic_DNA"/>
</dbReference>
<dbReference type="AlphaFoldDB" id="A0AAW2Z8Q8"/>
<feature type="transmembrane region" description="Helical" evidence="1">
    <location>
        <begin position="20"/>
        <end position="38"/>
    </location>
</feature>
<keyword evidence="1" id="KW-1133">Transmembrane helix</keyword>
<dbReference type="GO" id="GO:0003899">
    <property type="term" value="F:DNA-directed RNA polymerase activity"/>
    <property type="evidence" value="ECO:0007669"/>
    <property type="project" value="InterPro"/>
</dbReference>
<gene>
    <name evidence="2" type="ORF">AKO1_011889</name>
</gene>
<keyword evidence="1" id="KW-0472">Membrane</keyword>
<keyword evidence="1" id="KW-0812">Transmembrane</keyword>
<sequence length="124" mass="14275">MNMKSRRKGNGSEGGQNDKGYYSLISFVLISILGFLTFRGRKTIMRMLFGRGHPNSESTENTNRRSFIERIFDSPFLDDNEELRLRPVSVNTYVYVFPTHQNEDGIFVKCLIENTSELATENVL</sequence>
<name>A0AAW2Z8Q8_9EUKA</name>
<dbReference type="InterPro" id="IPR036710">
    <property type="entry name" value="RNA_pol_Rpb5_N_sf"/>
</dbReference>
<dbReference type="SUPFAM" id="SSF53036">
    <property type="entry name" value="Eukaryotic RPB5 N-terminal domain"/>
    <property type="match status" value="1"/>
</dbReference>
<proteinExistence type="predicted"/>
<dbReference type="Proteomes" id="UP001431209">
    <property type="component" value="Unassembled WGS sequence"/>
</dbReference>
<evidence type="ECO:0000313" key="2">
    <source>
        <dbReference type="EMBL" id="KAL0485623.1"/>
    </source>
</evidence>
<organism evidence="2 3">
    <name type="scientific">Acrasis kona</name>
    <dbReference type="NCBI Taxonomy" id="1008807"/>
    <lineage>
        <taxon>Eukaryota</taxon>
        <taxon>Discoba</taxon>
        <taxon>Heterolobosea</taxon>
        <taxon>Tetramitia</taxon>
        <taxon>Eutetramitia</taxon>
        <taxon>Acrasidae</taxon>
        <taxon>Acrasis</taxon>
    </lineage>
</organism>
<keyword evidence="3" id="KW-1185">Reference proteome</keyword>
<protein>
    <submittedName>
        <fullName evidence="2">3-hydroxy-3-methylglutaryl-coenzyme A reductase</fullName>
    </submittedName>
</protein>
<comment type="caution">
    <text evidence="2">The sequence shown here is derived from an EMBL/GenBank/DDBJ whole genome shotgun (WGS) entry which is preliminary data.</text>
</comment>
<evidence type="ECO:0000313" key="3">
    <source>
        <dbReference type="Proteomes" id="UP001431209"/>
    </source>
</evidence>
<evidence type="ECO:0000256" key="1">
    <source>
        <dbReference type="SAM" id="Phobius"/>
    </source>
</evidence>